<dbReference type="PROSITE" id="PS00552">
    <property type="entry name" value="HTH_MERR_1"/>
    <property type="match status" value="1"/>
</dbReference>
<proteinExistence type="predicted"/>
<evidence type="ECO:0000259" key="3">
    <source>
        <dbReference type="PROSITE" id="PS50937"/>
    </source>
</evidence>
<feature type="domain" description="HTH merR-type" evidence="3">
    <location>
        <begin position="1"/>
        <end position="71"/>
    </location>
</feature>
<protein>
    <submittedName>
        <fullName evidence="4">MerR family transcriptional regulator</fullName>
    </submittedName>
</protein>
<dbReference type="OrthoDB" id="9773308at2"/>
<dbReference type="Gene3D" id="1.10.1660.10">
    <property type="match status" value="1"/>
</dbReference>
<dbReference type="CDD" id="cd01107">
    <property type="entry name" value="HTH_BmrR"/>
    <property type="match status" value="1"/>
</dbReference>
<dbReference type="InterPro" id="IPR000551">
    <property type="entry name" value="MerR-type_HTH_dom"/>
</dbReference>
<dbReference type="PANTHER" id="PTHR30204">
    <property type="entry name" value="REDOX-CYCLING DRUG-SENSING TRANSCRIPTIONAL ACTIVATOR SOXR"/>
    <property type="match status" value="1"/>
</dbReference>
<evidence type="ECO:0000256" key="1">
    <source>
        <dbReference type="ARBA" id="ARBA00023125"/>
    </source>
</evidence>
<dbReference type="AlphaFoldDB" id="I0BDF1"/>
<dbReference type="InterPro" id="IPR009061">
    <property type="entry name" value="DNA-bd_dom_put_sf"/>
</dbReference>
<accession>I0BDF1</accession>
<dbReference type="RefSeq" id="WP_014649726.1">
    <property type="nucleotide sequence ID" value="NC_017672.3"/>
</dbReference>
<dbReference type="InterPro" id="IPR047057">
    <property type="entry name" value="MerR_fam"/>
</dbReference>
<dbReference type="EMBL" id="CP003422">
    <property type="protein sequence ID" value="AFH60398.1"/>
    <property type="molecule type" value="Genomic_DNA"/>
</dbReference>
<dbReference type="Pfam" id="PF06445">
    <property type="entry name" value="GyrI-like"/>
    <property type="match status" value="1"/>
</dbReference>
<dbReference type="Gene3D" id="3.20.80.10">
    <property type="entry name" value="Regulatory factor, effector binding domain"/>
    <property type="match status" value="1"/>
</dbReference>
<dbReference type="SUPFAM" id="SSF55136">
    <property type="entry name" value="Probable bacterial effector-binding domain"/>
    <property type="match status" value="1"/>
</dbReference>
<reference evidence="4 5" key="1">
    <citation type="submission" date="2013-06" db="EMBL/GenBank/DDBJ databases">
        <title>Complete genome sequence of Paenibacillus mucilaginosus K02.</title>
        <authorList>
            <person name="Xiao B."/>
            <person name="Sun L."/>
            <person name="Xiao L."/>
            <person name="Lian B."/>
        </authorList>
    </citation>
    <scope>NUCLEOTIDE SEQUENCE [LARGE SCALE GENOMIC DNA]</scope>
    <source>
        <strain evidence="4 5">K02</strain>
    </source>
</reference>
<organism evidence="4 5">
    <name type="scientific">Paenibacillus mucilaginosus K02</name>
    <dbReference type="NCBI Taxonomy" id="997761"/>
    <lineage>
        <taxon>Bacteria</taxon>
        <taxon>Bacillati</taxon>
        <taxon>Bacillota</taxon>
        <taxon>Bacilli</taxon>
        <taxon>Bacillales</taxon>
        <taxon>Paenibacillaceae</taxon>
        <taxon>Paenibacillus</taxon>
    </lineage>
</organism>
<dbReference type="Pfam" id="PF13411">
    <property type="entry name" value="MerR_1"/>
    <property type="match status" value="1"/>
</dbReference>
<dbReference type="SMART" id="SM00422">
    <property type="entry name" value="HTH_MERR"/>
    <property type="match status" value="1"/>
</dbReference>
<dbReference type="GO" id="GO:0003700">
    <property type="term" value="F:DNA-binding transcription factor activity"/>
    <property type="evidence" value="ECO:0007669"/>
    <property type="project" value="InterPro"/>
</dbReference>
<dbReference type="InterPro" id="IPR029442">
    <property type="entry name" value="GyrI-like"/>
</dbReference>
<feature type="coiled-coil region" evidence="2">
    <location>
        <begin position="83"/>
        <end position="112"/>
    </location>
</feature>
<sequence>MFKISDFSKLSRVSVKTLRYYDQIGLLRPAHTDGDSGYRYYTADQLYRLHRILAFKDLGFTLEQIGPILEEVSCEEINGMLRLKQAELQQKVLEEQARLARIEARVQQIRLEEGKAPVSEPVVKRIDAELAATLRAQVPRSHLGQLAAEAQRHVQGQGMAPGPLVVQWHDCGLPDGRVDIEVGVLLGRPIRDDGRFRVTRLPEMPLVASFLHRCDPRGVCRASSQLAQWIERNGYRIADEPPQRELFYPEAEGEDPGALRHAELLIPVVPNGSKTD</sequence>
<evidence type="ECO:0000313" key="5">
    <source>
        <dbReference type="Proteomes" id="UP000007392"/>
    </source>
</evidence>
<dbReference type="PATRIC" id="fig|997761.3.peg.1310"/>
<dbReference type="PROSITE" id="PS50937">
    <property type="entry name" value="HTH_MERR_2"/>
    <property type="match status" value="1"/>
</dbReference>
<dbReference type="GO" id="GO:0003677">
    <property type="term" value="F:DNA binding"/>
    <property type="evidence" value="ECO:0007669"/>
    <property type="project" value="UniProtKB-KW"/>
</dbReference>
<evidence type="ECO:0000313" key="4">
    <source>
        <dbReference type="EMBL" id="AFH60398.1"/>
    </source>
</evidence>
<dbReference type="PANTHER" id="PTHR30204:SF97">
    <property type="entry name" value="MERR FAMILY REGULATORY PROTEIN"/>
    <property type="match status" value="1"/>
</dbReference>
<dbReference type="SUPFAM" id="SSF46955">
    <property type="entry name" value="Putative DNA-binding domain"/>
    <property type="match status" value="1"/>
</dbReference>
<dbReference type="InterPro" id="IPR011256">
    <property type="entry name" value="Reg_factor_effector_dom_sf"/>
</dbReference>
<dbReference type="HOGENOM" id="CLU_065103_2_2_9"/>
<name>I0BDF1_9BACL</name>
<dbReference type="KEGG" id="pmw:B2K_06625"/>
<keyword evidence="2" id="KW-0175">Coiled coil</keyword>
<dbReference type="InterPro" id="IPR010499">
    <property type="entry name" value="AraC_E-bd"/>
</dbReference>
<evidence type="ECO:0000256" key="2">
    <source>
        <dbReference type="SAM" id="Coils"/>
    </source>
</evidence>
<gene>
    <name evidence="4" type="ORF">B2K_06625</name>
</gene>
<keyword evidence="1" id="KW-0238">DNA-binding</keyword>
<dbReference type="SMART" id="SM00871">
    <property type="entry name" value="AraC_E_bind"/>
    <property type="match status" value="1"/>
</dbReference>
<dbReference type="Proteomes" id="UP000007392">
    <property type="component" value="Chromosome"/>
</dbReference>